<keyword evidence="2" id="KW-1185">Reference proteome</keyword>
<gene>
    <name evidence="1" type="ORF">CEXT_321711</name>
</gene>
<sequence>MESCYHCRSTWNHGITVDQHGIMVSLGKKKSQFCFYWRKPMGKTTGRGVLLVQEEECSDPDFSGLLEKWGSDGAYYAQANRGLGCVCVQTV</sequence>
<dbReference type="AlphaFoldDB" id="A0AAV4U960"/>
<accession>A0AAV4U960</accession>
<comment type="caution">
    <text evidence="1">The sequence shown here is derived from an EMBL/GenBank/DDBJ whole genome shotgun (WGS) entry which is preliminary data.</text>
</comment>
<reference evidence="1 2" key="1">
    <citation type="submission" date="2021-06" db="EMBL/GenBank/DDBJ databases">
        <title>Caerostris extrusa draft genome.</title>
        <authorList>
            <person name="Kono N."/>
            <person name="Arakawa K."/>
        </authorList>
    </citation>
    <scope>NUCLEOTIDE SEQUENCE [LARGE SCALE GENOMIC DNA]</scope>
</reference>
<dbReference type="Proteomes" id="UP001054945">
    <property type="component" value="Unassembled WGS sequence"/>
</dbReference>
<organism evidence="1 2">
    <name type="scientific">Caerostris extrusa</name>
    <name type="common">Bark spider</name>
    <name type="synonym">Caerostris bankana</name>
    <dbReference type="NCBI Taxonomy" id="172846"/>
    <lineage>
        <taxon>Eukaryota</taxon>
        <taxon>Metazoa</taxon>
        <taxon>Ecdysozoa</taxon>
        <taxon>Arthropoda</taxon>
        <taxon>Chelicerata</taxon>
        <taxon>Arachnida</taxon>
        <taxon>Araneae</taxon>
        <taxon>Araneomorphae</taxon>
        <taxon>Entelegynae</taxon>
        <taxon>Araneoidea</taxon>
        <taxon>Araneidae</taxon>
        <taxon>Caerostris</taxon>
    </lineage>
</organism>
<evidence type="ECO:0000313" key="1">
    <source>
        <dbReference type="EMBL" id="GIY54338.1"/>
    </source>
</evidence>
<evidence type="ECO:0000313" key="2">
    <source>
        <dbReference type="Proteomes" id="UP001054945"/>
    </source>
</evidence>
<proteinExistence type="predicted"/>
<protein>
    <submittedName>
        <fullName evidence="1">Uncharacterized protein</fullName>
    </submittedName>
</protein>
<name>A0AAV4U960_CAEEX</name>
<dbReference type="EMBL" id="BPLR01012502">
    <property type="protein sequence ID" value="GIY54338.1"/>
    <property type="molecule type" value="Genomic_DNA"/>
</dbReference>